<keyword evidence="3" id="KW-1185">Reference proteome</keyword>
<feature type="region of interest" description="Disordered" evidence="1">
    <location>
        <begin position="1"/>
        <end position="53"/>
    </location>
</feature>
<proteinExistence type="predicted"/>
<evidence type="ECO:0000256" key="1">
    <source>
        <dbReference type="SAM" id="MobiDB-lite"/>
    </source>
</evidence>
<gene>
    <name evidence="2" type="ORF">HNAJ_LOCUS13700</name>
</gene>
<dbReference type="Proteomes" id="UP000278807">
    <property type="component" value="Unassembled WGS sequence"/>
</dbReference>
<dbReference type="WBParaSite" id="HNAJ_0001372601-mRNA-1">
    <property type="protein sequence ID" value="HNAJ_0001372601-mRNA-1"/>
    <property type="gene ID" value="HNAJ_0001372601"/>
</dbReference>
<organism evidence="4">
    <name type="scientific">Rodentolepis nana</name>
    <name type="common">Dwarf tapeworm</name>
    <name type="synonym">Hymenolepis nana</name>
    <dbReference type="NCBI Taxonomy" id="102285"/>
    <lineage>
        <taxon>Eukaryota</taxon>
        <taxon>Metazoa</taxon>
        <taxon>Spiralia</taxon>
        <taxon>Lophotrochozoa</taxon>
        <taxon>Platyhelminthes</taxon>
        <taxon>Cestoda</taxon>
        <taxon>Eucestoda</taxon>
        <taxon>Cyclophyllidea</taxon>
        <taxon>Hymenolepididae</taxon>
        <taxon>Rodentolepis</taxon>
    </lineage>
</organism>
<sequence>RHGETHLHTRTSTISSNSSNSQAQNVIPRPTRLLIGKSDSDSGVHTQPEDTPIKTTLNRQRAPFPRTATTSKLRWIINRSHSRLEDTPNRPLSSSYQKNTLQCRVDDYRLTTSSTTTTNLDDETNLNLSSISIASSASSSIMRDNGKHKMSDLSGSRIIQGVINISSISDDNNGRNQYRCNQESVDSGTDVDEVFTNDSMKSESDEIETRKNSTFDNSTPRIVLSPKSNSDICETKPCTDTTKLTAFDLVPIVGILCLDEAC</sequence>
<dbReference type="AlphaFoldDB" id="A0A0R3U0S7"/>
<feature type="compositionally biased region" description="Low complexity" evidence="1">
    <location>
        <begin position="11"/>
        <end position="21"/>
    </location>
</feature>
<feature type="compositionally biased region" description="Basic and acidic residues" evidence="1">
    <location>
        <begin position="38"/>
        <end position="52"/>
    </location>
</feature>
<reference evidence="4" key="1">
    <citation type="submission" date="2017-02" db="UniProtKB">
        <authorList>
            <consortium name="WormBaseParasite"/>
        </authorList>
    </citation>
    <scope>IDENTIFICATION</scope>
</reference>
<protein>
    <submittedName>
        <fullName evidence="4">Pecanex-like protein</fullName>
    </submittedName>
</protein>
<accession>A0A0R3U0S7</accession>
<name>A0A0R3U0S7_RODNA</name>
<dbReference type="EMBL" id="UZAE01015920">
    <property type="protein sequence ID" value="VDO16779.1"/>
    <property type="molecule type" value="Genomic_DNA"/>
</dbReference>
<evidence type="ECO:0000313" key="2">
    <source>
        <dbReference type="EMBL" id="VDO16779.1"/>
    </source>
</evidence>
<evidence type="ECO:0000313" key="3">
    <source>
        <dbReference type="Proteomes" id="UP000278807"/>
    </source>
</evidence>
<reference evidence="2 3" key="2">
    <citation type="submission" date="2018-11" db="EMBL/GenBank/DDBJ databases">
        <authorList>
            <consortium name="Pathogen Informatics"/>
        </authorList>
    </citation>
    <scope>NUCLEOTIDE SEQUENCE [LARGE SCALE GENOMIC DNA]</scope>
</reference>
<evidence type="ECO:0000313" key="4">
    <source>
        <dbReference type="WBParaSite" id="HNAJ_0001372601-mRNA-1"/>
    </source>
</evidence>